<accession>A0A7C4JLN5</accession>
<evidence type="ECO:0000256" key="4">
    <source>
        <dbReference type="ARBA" id="ARBA00022777"/>
    </source>
</evidence>
<keyword evidence="3" id="KW-0547">Nucleotide-binding</keyword>
<dbReference type="PROSITE" id="PS50011">
    <property type="entry name" value="PROTEIN_KINASE_DOM"/>
    <property type="match status" value="1"/>
</dbReference>
<dbReference type="InterPro" id="IPR011009">
    <property type="entry name" value="Kinase-like_dom_sf"/>
</dbReference>
<evidence type="ECO:0000256" key="3">
    <source>
        <dbReference type="ARBA" id="ARBA00022741"/>
    </source>
</evidence>
<evidence type="ECO:0000256" key="1">
    <source>
        <dbReference type="ARBA" id="ARBA00012513"/>
    </source>
</evidence>
<dbReference type="AlphaFoldDB" id="A0A7C4JLN5"/>
<keyword evidence="4 8" id="KW-0418">Kinase</keyword>
<gene>
    <name evidence="8" type="ORF">ENU20_03585</name>
</gene>
<dbReference type="SMART" id="SM00220">
    <property type="entry name" value="S_TKc"/>
    <property type="match status" value="1"/>
</dbReference>
<evidence type="ECO:0000259" key="7">
    <source>
        <dbReference type="PROSITE" id="PS50011"/>
    </source>
</evidence>
<dbReference type="InterPro" id="IPR008271">
    <property type="entry name" value="Ser/Thr_kinase_AS"/>
</dbReference>
<feature type="domain" description="Protein kinase" evidence="7">
    <location>
        <begin position="160"/>
        <end position="513"/>
    </location>
</feature>
<keyword evidence="6" id="KW-0175">Coiled coil</keyword>
<evidence type="ECO:0000256" key="6">
    <source>
        <dbReference type="SAM" id="Coils"/>
    </source>
</evidence>
<dbReference type="EMBL" id="DTBP01000023">
    <property type="protein sequence ID" value="HGQ74140.1"/>
    <property type="molecule type" value="Genomic_DNA"/>
</dbReference>
<dbReference type="PANTHER" id="PTHR43671">
    <property type="entry name" value="SERINE/THREONINE-PROTEIN KINASE NEK"/>
    <property type="match status" value="1"/>
</dbReference>
<dbReference type="InterPro" id="IPR050660">
    <property type="entry name" value="NEK_Ser/Thr_kinase"/>
</dbReference>
<organism evidence="8">
    <name type="scientific">Staphylothermus marinus</name>
    <dbReference type="NCBI Taxonomy" id="2280"/>
    <lineage>
        <taxon>Archaea</taxon>
        <taxon>Thermoproteota</taxon>
        <taxon>Thermoprotei</taxon>
        <taxon>Desulfurococcales</taxon>
        <taxon>Desulfurococcaceae</taxon>
        <taxon>Staphylothermus</taxon>
    </lineage>
</organism>
<proteinExistence type="predicted"/>
<name>A0A7C4JLN5_STAMA</name>
<dbReference type="PROSITE" id="PS00108">
    <property type="entry name" value="PROTEIN_KINASE_ST"/>
    <property type="match status" value="1"/>
</dbReference>
<dbReference type="GO" id="GO:0005524">
    <property type="term" value="F:ATP binding"/>
    <property type="evidence" value="ECO:0007669"/>
    <property type="project" value="UniProtKB-KW"/>
</dbReference>
<dbReference type="Pfam" id="PF00069">
    <property type="entry name" value="Pkinase"/>
    <property type="match status" value="1"/>
</dbReference>
<sequence>MKKWSRIDEISGIFRDPLILSQILLKQETIIASKKSSFHEFSKNLLENSIMNAKDKKLTYFTSKSIDEKLLIRGLTFGNTIVALVLEDTRSGSEYLGSAAYDNLVREIYVQNPVFRFSLGRVDFSILPSDLKNLVMKEVVETKLNEIPEVWIGRYIYDIHIDQMISDKGAYMYVFLGRDKFNKVYAVKVIRDKTVDNKPLAVNGDETSIYEVMRSFLNSLEASLITKNVLRKSLVRFGYDDTYADKLLFYRKYISRPRAMILLKNTYTVEEYVETPPVILEDYADLGDLAGRVSRGCLNYRESLFLIVRLSGALAIIHLLRLLHMDIKPQNILLVKDDSENYGYAPLLGDFVGLAHLHDSKTELKKVTPEYADPVSLLKGEAGFDYDVYSLGATMYYALTGRKIRGRVLMNMVILKNLYGMSVPIKYYLLENTDMVPYLNRIEALVNRYRNKEIRLNEAVEDLSRFTDEIDEAEIRESLKNVPEEYVSVLRKTIDINEKNRYSDSFPLWLNIVDVIDKLGLSNLLPTQNAL</sequence>
<evidence type="ECO:0000256" key="5">
    <source>
        <dbReference type="ARBA" id="ARBA00022840"/>
    </source>
</evidence>
<dbReference type="PANTHER" id="PTHR43671:SF13">
    <property type="entry name" value="SERINE_THREONINE-PROTEIN KINASE NEK2"/>
    <property type="match status" value="1"/>
</dbReference>
<reference evidence="8" key="1">
    <citation type="journal article" date="2020" name="mSystems">
        <title>Genome- and Community-Level Interaction Insights into Carbon Utilization and Element Cycling Functions of Hydrothermarchaeota in Hydrothermal Sediment.</title>
        <authorList>
            <person name="Zhou Z."/>
            <person name="Liu Y."/>
            <person name="Xu W."/>
            <person name="Pan J."/>
            <person name="Luo Z.H."/>
            <person name="Li M."/>
        </authorList>
    </citation>
    <scope>NUCLEOTIDE SEQUENCE [LARGE SCALE GENOMIC DNA]</scope>
    <source>
        <strain evidence="8">SpSt-648</strain>
    </source>
</reference>
<evidence type="ECO:0000313" key="8">
    <source>
        <dbReference type="EMBL" id="HGQ74140.1"/>
    </source>
</evidence>
<keyword evidence="2" id="KW-0808">Transferase</keyword>
<feature type="coiled-coil region" evidence="6">
    <location>
        <begin position="439"/>
        <end position="476"/>
    </location>
</feature>
<protein>
    <recommendedName>
        <fullName evidence="1">non-specific serine/threonine protein kinase</fullName>
        <ecNumber evidence="1">2.7.11.1</ecNumber>
    </recommendedName>
</protein>
<comment type="caution">
    <text evidence="8">The sequence shown here is derived from an EMBL/GenBank/DDBJ whole genome shotgun (WGS) entry which is preliminary data.</text>
</comment>
<dbReference type="GO" id="GO:0004674">
    <property type="term" value="F:protein serine/threonine kinase activity"/>
    <property type="evidence" value="ECO:0007669"/>
    <property type="project" value="UniProtKB-EC"/>
</dbReference>
<dbReference type="EC" id="2.7.11.1" evidence="1"/>
<dbReference type="InterPro" id="IPR000719">
    <property type="entry name" value="Prot_kinase_dom"/>
</dbReference>
<evidence type="ECO:0000256" key="2">
    <source>
        <dbReference type="ARBA" id="ARBA00022679"/>
    </source>
</evidence>
<keyword evidence="5" id="KW-0067">ATP-binding</keyword>
<dbReference type="Gene3D" id="1.10.510.10">
    <property type="entry name" value="Transferase(Phosphotransferase) domain 1"/>
    <property type="match status" value="1"/>
</dbReference>
<dbReference type="SUPFAM" id="SSF56112">
    <property type="entry name" value="Protein kinase-like (PK-like)"/>
    <property type="match status" value="1"/>
</dbReference>